<protein>
    <submittedName>
        <fullName evidence="2">Uncharacterized protein</fullName>
    </submittedName>
</protein>
<evidence type="ECO:0000313" key="3">
    <source>
        <dbReference type="Proteomes" id="UP000287033"/>
    </source>
</evidence>
<sequence>MGSRCVLRDIWRLTASDPLPAPCTRSARAWGHPLARSRAPAARGTAQKPLERRCKKHKLRQLLDRAVDVPIDVRSERINKQLRRANSAARARAESGEDRAALQ</sequence>
<proteinExistence type="predicted"/>
<gene>
    <name evidence="2" type="ORF">chiPu_0017730</name>
</gene>
<dbReference type="Proteomes" id="UP000287033">
    <property type="component" value="Unassembled WGS sequence"/>
</dbReference>
<evidence type="ECO:0000256" key="1">
    <source>
        <dbReference type="SAM" id="MobiDB-lite"/>
    </source>
</evidence>
<dbReference type="AlphaFoldDB" id="A0A401RIE7"/>
<reference evidence="2 3" key="1">
    <citation type="journal article" date="2018" name="Nat. Ecol. Evol.">
        <title>Shark genomes provide insights into elasmobranch evolution and the origin of vertebrates.</title>
        <authorList>
            <person name="Hara Y"/>
            <person name="Yamaguchi K"/>
            <person name="Onimaru K"/>
            <person name="Kadota M"/>
            <person name="Koyanagi M"/>
            <person name="Keeley SD"/>
            <person name="Tatsumi K"/>
            <person name="Tanaka K"/>
            <person name="Motone F"/>
            <person name="Kageyama Y"/>
            <person name="Nozu R"/>
            <person name="Adachi N"/>
            <person name="Nishimura O"/>
            <person name="Nakagawa R"/>
            <person name="Tanegashima C"/>
            <person name="Kiyatake I"/>
            <person name="Matsumoto R"/>
            <person name="Murakumo K"/>
            <person name="Nishida K"/>
            <person name="Terakita A"/>
            <person name="Kuratani S"/>
            <person name="Sato K"/>
            <person name="Hyodo S Kuraku.S."/>
        </authorList>
    </citation>
    <scope>NUCLEOTIDE SEQUENCE [LARGE SCALE GENOMIC DNA]</scope>
</reference>
<keyword evidence="3" id="KW-1185">Reference proteome</keyword>
<name>A0A401RIE7_CHIPU</name>
<dbReference type="EMBL" id="BEZZ01001360">
    <property type="protein sequence ID" value="GCC17915.1"/>
    <property type="molecule type" value="Genomic_DNA"/>
</dbReference>
<evidence type="ECO:0000313" key="2">
    <source>
        <dbReference type="EMBL" id="GCC17915.1"/>
    </source>
</evidence>
<feature type="compositionally biased region" description="Basic and acidic residues" evidence="1">
    <location>
        <begin position="91"/>
        <end position="103"/>
    </location>
</feature>
<accession>A0A401RIE7</accession>
<feature type="region of interest" description="Disordered" evidence="1">
    <location>
        <begin position="82"/>
        <end position="103"/>
    </location>
</feature>
<organism evidence="2 3">
    <name type="scientific">Chiloscyllium punctatum</name>
    <name type="common">Brownbanded bambooshark</name>
    <name type="synonym">Hemiscyllium punctatum</name>
    <dbReference type="NCBI Taxonomy" id="137246"/>
    <lineage>
        <taxon>Eukaryota</taxon>
        <taxon>Metazoa</taxon>
        <taxon>Chordata</taxon>
        <taxon>Craniata</taxon>
        <taxon>Vertebrata</taxon>
        <taxon>Chondrichthyes</taxon>
        <taxon>Elasmobranchii</taxon>
        <taxon>Galeomorphii</taxon>
        <taxon>Galeoidea</taxon>
        <taxon>Orectolobiformes</taxon>
        <taxon>Hemiscylliidae</taxon>
        <taxon>Chiloscyllium</taxon>
    </lineage>
</organism>
<comment type="caution">
    <text evidence="2">The sequence shown here is derived from an EMBL/GenBank/DDBJ whole genome shotgun (WGS) entry which is preliminary data.</text>
</comment>